<protein>
    <submittedName>
        <fullName evidence="6">GFA family protein</fullName>
    </submittedName>
</protein>
<evidence type="ECO:0000313" key="7">
    <source>
        <dbReference type="Proteomes" id="UP000265848"/>
    </source>
</evidence>
<organism evidence="6 7">
    <name type="scientific">Pseudooceanicola sediminis</name>
    <dbReference type="NCBI Taxonomy" id="2211117"/>
    <lineage>
        <taxon>Bacteria</taxon>
        <taxon>Pseudomonadati</taxon>
        <taxon>Pseudomonadota</taxon>
        <taxon>Alphaproteobacteria</taxon>
        <taxon>Rhodobacterales</taxon>
        <taxon>Paracoccaceae</taxon>
        <taxon>Pseudooceanicola</taxon>
    </lineage>
</organism>
<dbReference type="GO" id="GO:0046872">
    <property type="term" value="F:metal ion binding"/>
    <property type="evidence" value="ECO:0007669"/>
    <property type="project" value="UniProtKB-KW"/>
</dbReference>
<accession>A0A399IZF9</accession>
<sequence length="148" mass="16464">MTQSHDTRIDGQCLCGSVHVHLTDHRPEIGLCHCTMCRRWSGGIYAMFTAPATAVKITGEVKVYRSSAFAQRAFCPTCGSGIWLRDDGSEEYEFCAGLFEAARDFAAISENYIDQRLTALTIQGDHKRVTAAEYEEKFPFVASDETPD</sequence>
<dbReference type="GO" id="GO:0016846">
    <property type="term" value="F:carbon-sulfur lyase activity"/>
    <property type="evidence" value="ECO:0007669"/>
    <property type="project" value="InterPro"/>
</dbReference>
<keyword evidence="2" id="KW-0479">Metal-binding</keyword>
<comment type="caution">
    <text evidence="6">The sequence shown here is derived from an EMBL/GenBank/DDBJ whole genome shotgun (WGS) entry which is preliminary data.</text>
</comment>
<comment type="similarity">
    <text evidence="1">Belongs to the Gfa family.</text>
</comment>
<keyword evidence="4" id="KW-0456">Lyase</keyword>
<dbReference type="PANTHER" id="PTHR33337:SF40">
    <property type="entry name" value="CENP-V_GFA DOMAIN-CONTAINING PROTEIN-RELATED"/>
    <property type="match status" value="1"/>
</dbReference>
<keyword evidence="3" id="KW-0862">Zinc</keyword>
<evidence type="ECO:0000259" key="5">
    <source>
        <dbReference type="PROSITE" id="PS51891"/>
    </source>
</evidence>
<dbReference type="Pfam" id="PF04828">
    <property type="entry name" value="GFA"/>
    <property type="match status" value="1"/>
</dbReference>
<dbReference type="AlphaFoldDB" id="A0A399IZF9"/>
<keyword evidence="7" id="KW-1185">Reference proteome</keyword>
<dbReference type="OrthoDB" id="9807246at2"/>
<dbReference type="InterPro" id="IPR011057">
    <property type="entry name" value="Mss4-like_sf"/>
</dbReference>
<feature type="domain" description="CENP-V/GFA" evidence="5">
    <location>
        <begin position="9"/>
        <end position="135"/>
    </location>
</feature>
<evidence type="ECO:0000256" key="4">
    <source>
        <dbReference type="ARBA" id="ARBA00023239"/>
    </source>
</evidence>
<dbReference type="InterPro" id="IPR006913">
    <property type="entry name" value="CENP-V/GFA"/>
</dbReference>
<evidence type="ECO:0000256" key="2">
    <source>
        <dbReference type="ARBA" id="ARBA00022723"/>
    </source>
</evidence>
<evidence type="ECO:0000256" key="3">
    <source>
        <dbReference type="ARBA" id="ARBA00022833"/>
    </source>
</evidence>
<proteinExistence type="inferred from homology"/>
<dbReference type="EMBL" id="QWJJ01000010">
    <property type="protein sequence ID" value="RII38445.1"/>
    <property type="molecule type" value="Genomic_DNA"/>
</dbReference>
<gene>
    <name evidence="6" type="ORF">DL237_12975</name>
</gene>
<dbReference type="PROSITE" id="PS51891">
    <property type="entry name" value="CENP_V_GFA"/>
    <property type="match status" value="1"/>
</dbReference>
<dbReference type="PANTHER" id="PTHR33337">
    <property type="entry name" value="GFA DOMAIN-CONTAINING PROTEIN"/>
    <property type="match status" value="1"/>
</dbReference>
<dbReference type="RefSeq" id="WP_119399518.1">
    <property type="nucleotide sequence ID" value="NZ_QWJJ01000010.1"/>
</dbReference>
<dbReference type="Proteomes" id="UP000265848">
    <property type="component" value="Unassembled WGS sequence"/>
</dbReference>
<dbReference type="Gene3D" id="3.90.1590.10">
    <property type="entry name" value="glutathione-dependent formaldehyde- activating enzyme (gfa)"/>
    <property type="match status" value="1"/>
</dbReference>
<evidence type="ECO:0000313" key="6">
    <source>
        <dbReference type="EMBL" id="RII38445.1"/>
    </source>
</evidence>
<name>A0A399IZF9_9RHOB</name>
<evidence type="ECO:0000256" key="1">
    <source>
        <dbReference type="ARBA" id="ARBA00005495"/>
    </source>
</evidence>
<reference evidence="6 7" key="1">
    <citation type="submission" date="2018-08" db="EMBL/GenBank/DDBJ databases">
        <title>Pseudooceanicola sediminis CY03 in the family Rhodobacteracea.</title>
        <authorList>
            <person name="Zhang Y.-J."/>
        </authorList>
    </citation>
    <scope>NUCLEOTIDE SEQUENCE [LARGE SCALE GENOMIC DNA]</scope>
    <source>
        <strain evidence="6 7">CY03</strain>
    </source>
</reference>
<dbReference type="SUPFAM" id="SSF51316">
    <property type="entry name" value="Mss4-like"/>
    <property type="match status" value="1"/>
</dbReference>